<proteinExistence type="predicted"/>
<dbReference type="OrthoDB" id="7667013at2"/>
<protein>
    <recommendedName>
        <fullName evidence="4">NnrT protein</fullName>
    </recommendedName>
</protein>
<accession>A0A1G7MXM0</accession>
<dbReference type="RefSeq" id="WP_074645145.1">
    <property type="nucleotide sequence ID" value="NZ_FNBL01000006.1"/>
</dbReference>
<keyword evidence="1" id="KW-0812">Transmembrane</keyword>
<evidence type="ECO:0008006" key="4">
    <source>
        <dbReference type="Google" id="ProtNLM"/>
    </source>
</evidence>
<reference evidence="2 3" key="1">
    <citation type="submission" date="2016-10" db="EMBL/GenBank/DDBJ databases">
        <authorList>
            <person name="de Groot N.N."/>
        </authorList>
    </citation>
    <scope>NUCLEOTIDE SEQUENCE [LARGE SCALE GENOMIC DNA]</scope>
    <source>
        <strain evidence="2 3">DSM 27375</strain>
    </source>
</reference>
<evidence type="ECO:0000313" key="2">
    <source>
        <dbReference type="EMBL" id="SDF66427.1"/>
    </source>
</evidence>
<dbReference type="AlphaFoldDB" id="A0A1G7MXM0"/>
<organism evidence="2 3">
    <name type="scientific">Celeribacter baekdonensis</name>
    <dbReference type="NCBI Taxonomy" id="875171"/>
    <lineage>
        <taxon>Bacteria</taxon>
        <taxon>Pseudomonadati</taxon>
        <taxon>Pseudomonadota</taxon>
        <taxon>Alphaproteobacteria</taxon>
        <taxon>Rhodobacterales</taxon>
        <taxon>Roseobacteraceae</taxon>
        <taxon>Celeribacter</taxon>
    </lineage>
</organism>
<dbReference type="EMBL" id="FNBL01000006">
    <property type="protein sequence ID" value="SDF66427.1"/>
    <property type="molecule type" value="Genomic_DNA"/>
</dbReference>
<sequence length="78" mass="8248">MTRHGTGHWSAARIALLLFPFGWGAFAVNVFFASLIGSWLGLPVATTSVSLGLGALIALPATYAFACHIRRLMDAADT</sequence>
<gene>
    <name evidence="2" type="ORF">SAMN04488117_10680</name>
</gene>
<feature type="transmembrane region" description="Helical" evidence="1">
    <location>
        <begin position="12"/>
        <end position="36"/>
    </location>
</feature>
<evidence type="ECO:0000256" key="1">
    <source>
        <dbReference type="SAM" id="Phobius"/>
    </source>
</evidence>
<feature type="transmembrane region" description="Helical" evidence="1">
    <location>
        <begin position="42"/>
        <end position="66"/>
    </location>
</feature>
<keyword evidence="1" id="KW-1133">Transmembrane helix</keyword>
<name>A0A1G7MXM0_9RHOB</name>
<evidence type="ECO:0000313" key="3">
    <source>
        <dbReference type="Proteomes" id="UP000182284"/>
    </source>
</evidence>
<keyword evidence="1" id="KW-0472">Membrane</keyword>
<dbReference type="Proteomes" id="UP000182284">
    <property type="component" value="Unassembled WGS sequence"/>
</dbReference>